<protein>
    <submittedName>
        <fullName evidence="1">Metal-dependent amidase/aminoacylase/carboxypeptidase</fullName>
    </submittedName>
</protein>
<evidence type="ECO:0000313" key="1">
    <source>
        <dbReference type="EMBL" id="ABS77517.1"/>
    </source>
</evidence>
<evidence type="ECO:0000313" key="2">
    <source>
        <dbReference type="Proteomes" id="UP000008555"/>
    </source>
</evidence>
<dbReference type="EMBL" id="CP000733">
    <property type="protein sequence ID" value="ABS77517.1"/>
    <property type="molecule type" value="Genomic_DNA"/>
</dbReference>
<organism evidence="1 2">
    <name type="scientific">Coxiella burnetii (strain Dugway 5J108-111)</name>
    <dbReference type="NCBI Taxonomy" id="434922"/>
    <lineage>
        <taxon>Bacteria</taxon>
        <taxon>Pseudomonadati</taxon>
        <taxon>Pseudomonadota</taxon>
        <taxon>Gammaproteobacteria</taxon>
        <taxon>Legionellales</taxon>
        <taxon>Coxiellaceae</taxon>
        <taxon>Coxiella</taxon>
    </lineage>
</organism>
<dbReference type="HOGENOM" id="CLU_3288246_0_0_6"/>
<proteinExistence type="predicted"/>
<dbReference type="Gene3D" id="3.40.630.10">
    <property type="entry name" value="Zn peptidases"/>
    <property type="match status" value="1"/>
</dbReference>
<dbReference type="SUPFAM" id="SSF53187">
    <property type="entry name" value="Zn-dependent exopeptidases"/>
    <property type="match status" value="1"/>
</dbReference>
<name>A9KCV2_COXBN</name>
<accession>A9KCV2</accession>
<gene>
    <name evidence="1" type="ordered locus">CBUD_1558</name>
</gene>
<reference evidence="1 2" key="1">
    <citation type="journal article" date="2009" name="Infect. Immun.">
        <title>Comparative genomics reveal extensive transposon-mediated genomic plasticity and diversity among potential effector proteins within the genus Coxiella.</title>
        <authorList>
            <person name="Beare P.A."/>
            <person name="Unsworth N."/>
            <person name="Andoh M."/>
            <person name="Voth D.E."/>
            <person name="Omsland A."/>
            <person name="Gilk S.D."/>
            <person name="Williams K.P."/>
            <person name="Sobral B.W."/>
            <person name="Kupko J.J.III."/>
            <person name="Porcella S.F."/>
            <person name="Samuel J.E."/>
            <person name="Heinzen R.A."/>
        </authorList>
    </citation>
    <scope>NUCLEOTIDE SEQUENCE [LARGE SCALE GENOMIC DNA]</scope>
    <source>
        <strain evidence="1 2">Dugway 5J108-111</strain>
    </source>
</reference>
<sequence>MKKTIAQLTPKFVEIRHHLHSEQELGFQEEKTSKLVLRKG</sequence>
<dbReference type="AlphaFoldDB" id="A9KCV2"/>
<dbReference type="Proteomes" id="UP000008555">
    <property type="component" value="Chromosome"/>
</dbReference>
<dbReference type="KEGG" id="cbd:CBUD_1558"/>